<dbReference type="OrthoDB" id="10069532at2759"/>
<evidence type="ECO:0000259" key="2">
    <source>
        <dbReference type="Pfam" id="PF16064"/>
    </source>
</evidence>
<evidence type="ECO:0000256" key="1">
    <source>
        <dbReference type="SAM" id="MobiDB-lite"/>
    </source>
</evidence>
<dbReference type="PANTHER" id="PTHR34153">
    <property type="entry name" value="SI:CH211-262H13.3-RELATED-RELATED"/>
    <property type="match status" value="1"/>
</dbReference>
<organism evidence="3 4">
    <name type="scientific">Brassicogethes aeneus</name>
    <name type="common">Rape pollen beetle</name>
    <name type="synonym">Meligethes aeneus</name>
    <dbReference type="NCBI Taxonomy" id="1431903"/>
    <lineage>
        <taxon>Eukaryota</taxon>
        <taxon>Metazoa</taxon>
        <taxon>Ecdysozoa</taxon>
        <taxon>Arthropoda</taxon>
        <taxon>Hexapoda</taxon>
        <taxon>Insecta</taxon>
        <taxon>Pterygota</taxon>
        <taxon>Neoptera</taxon>
        <taxon>Endopterygota</taxon>
        <taxon>Coleoptera</taxon>
        <taxon>Polyphaga</taxon>
        <taxon>Cucujiformia</taxon>
        <taxon>Nitidulidae</taxon>
        <taxon>Meligethinae</taxon>
        <taxon>Brassicogethes</taxon>
    </lineage>
</organism>
<name>A0A9P0ARF7_BRAAE</name>
<feature type="domain" description="DUF4806" evidence="2">
    <location>
        <begin position="238"/>
        <end position="316"/>
    </location>
</feature>
<evidence type="ECO:0000313" key="4">
    <source>
        <dbReference type="Proteomes" id="UP001154078"/>
    </source>
</evidence>
<dbReference type="AlphaFoldDB" id="A0A9P0ARF7"/>
<dbReference type="Proteomes" id="UP001154078">
    <property type="component" value="Chromosome 1"/>
</dbReference>
<dbReference type="EMBL" id="OV121132">
    <property type="protein sequence ID" value="CAH0546626.1"/>
    <property type="molecule type" value="Genomic_DNA"/>
</dbReference>
<dbReference type="PANTHER" id="PTHR34153:SF2">
    <property type="entry name" value="SI:CH211-262H13.3-RELATED"/>
    <property type="match status" value="1"/>
</dbReference>
<gene>
    <name evidence="3" type="ORF">MELIAE_LOCUS749</name>
</gene>
<dbReference type="Pfam" id="PF16064">
    <property type="entry name" value="DUF4806"/>
    <property type="match status" value="1"/>
</dbReference>
<evidence type="ECO:0000313" key="3">
    <source>
        <dbReference type="EMBL" id="CAH0546626.1"/>
    </source>
</evidence>
<accession>A0A9P0ARF7</accession>
<reference evidence="3" key="1">
    <citation type="submission" date="2021-12" db="EMBL/GenBank/DDBJ databases">
        <authorList>
            <person name="King R."/>
        </authorList>
    </citation>
    <scope>NUCLEOTIDE SEQUENCE</scope>
</reference>
<sequence>MAFIGVEFTKEEDGGGLGIVHYKWLTPRKSECFWPPFKTQTKYEKVLKQGTSPDEQQWKLYKVHRVFFECDDLDKAREKLKKAEVTSDLQSDNDIEEVVERGKRKCFAPRRLYDSGPDSSDTEESVLPSPPPVIVPKRKRTTSSLIDRIFDRKTPPPSSPQLSSAETISVQSVSSNASSSQLFGSTSSKDSNPLGLELGLLRTVNYIKEQNTEILGILKKTPVPSPSSTFSLSGLPTELPAVSEENLKSLEKFLETEDNLNNFVIMLHCKDVVSQTNNCLRRVLSNKLACSYSFFGKRGEKKPFSSLKFKKCLVAAILKNIPHSKEKEVEDSIKNWLKHSPQRYRNECLKLDKYN</sequence>
<proteinExistence type="predicted"/>
<dbReference type="InterPro" id="IPR032071">
    <property type="entry name" value="DUF4806"/>
</dbReference>
<feature type="region of interest" description="Disordered" evidence="1">
    <location>
        <begin position="110"/>
        <end position="170"/>
    </location>
</feature>
<protein>
    <recommendedName>
        <fullName evidence="2">DUF4806 domain-containing protein</fullName>
    </recommendedName>
</protein>
<keyword evidence="4" id="KW-1185">Reference proteome</keyword>